<sequence length="1622" mass="171330">MTEAAATPPPPPPSKPRHAPWRRWVRRIVWGTVGLGVLVLLAVVGVVAWLTSPAGERWTLAKALTVANEQLSGKLEAGSVDLSPNGLTLRDVKLYTPEGELVAEVALVDARLSLAPLAAQHVVITSARLERPRLYLVQDERGLNLQRAIEPKQPKPEEPDTGRGSLRLTLKDLQLEDGYVDFTSDTGEGPPQQVRLEDFDASGGAFYGAAKQAFNARLEATGGLSRPLSGPVKLNLRGQGEDLNLSADVDATVAGLELHARGGMRDLNEAWLELKQLSLAPETVRAFVPSYPLLVPVSVAGNGQKQGDVARTSLDLKVGSATMDLNGSFNIATFRSDGVTLRARDINLAELVENAAPTNIVANLTARGGGKSLETLEGEVEFTVSPSKFKGQPLGPVELRASAKNGRYELSRLLVLMPGASLQAKGQGTVDRVQVKGSLSASDLAVLGHTVGKLGPGPSLPLNGSGGLDFQVEGPLRTPGVELSGSFASLGYEDNQIKGLNLKAALPDVTKPLILDASLVVDELKTGGRTLQNLSAAIATRNRALQANVRTAGDVVMSLSLAGTVDQDQEGLALSAMTLAWPEATWTLQGPSHVGFGGGRVEVKPALTLASDTQRLSVAMMMEGERINGLVTADALDLTKLPRAFVPESLGLGGTVSARVSAKGLLPRPDAELSVKLQDGRFQTYKELNADVKATYLKDRATGTLTANVPAANISADFDVPVQGVLKRRKDELSLKVNLSRLSIDEVQKMLGRPEPVSGDITATLEVSGPARDPRFSFTMKGERLNYAALPAGTLPEDLGFTLTAASDASDGTLDARLNLIGVGQEAYVTLQTPFTLGGLMAKPPTADEVMRAQLNVEGAITELPFALVAAASQFQPVPTAQGAQPASAQAAPPAVGGLQKPGGTLSATFAVSGTFLVPEAKVDVQARRVTANGLPPLDAHLTLAGGSKDIRAQLSTLRYEGDQATPLAELSATLDAPLGAIQDPDVIGWVPFDVKARLHPTHIKELLGLSQANPSLRDQGLQGVLSLELAARGTPDRPEVVLDLGAQQLGVGKLALGQAHVHYTYAKARSGLNATVTAPAGGTLTVRADVPLELSLPAVQQGLDTEKVPLDVTVVAKGFDMAFLSGAHEMVRSLGGVLEADAHIAGTSGAPTLKGNVNWKNGKLGLMGFGEYRDIQVALGVTEERIDLQQLFARGGSGELRLTANAVRSKSGAFALKGEGQLKEFPIISEDQLVAIASLRTTLEGSLSLDSVNIHNLAIPEAHIELPEVSRKDLQPLERAPDIVLVRNGVPVEKRRKRATPTNSATANGTKPAETSGKDTVPNQPPSKGVVSPGDASFAGNTRAPGAGVGGAGAGQRVEDAVEVDESEKEVQRTYRILVNAPRNLWVRGSDVNIELGLSKDFEVSYTNDLYLSGEVIVKRGRVNALGRRFDVEENSRVIFTGPPLSPYLNVTAQHVNERENVTVFVHVRGQGKDFTIEPTSEPPMSETEIYTLVATGRRNLERNSGSSMTGAQAASVVGSLVASQAQKALSAELPLDVFSIEAGENGLAGTQLEVGKYLTDKIYVGYTGRVGTTGTTTGAQSRENANAVRFEYQFTPQWSLEANYGDARSGGLDLIWSKDY</sequence>
<dbReference type="InterPro" id="IPR007452">
    <property type="entry name" value="TamB_C"/>
</dbReference>
<keyword evidence="2 6" id="KW-0812">Transmembrane</keyword>
<evidence type="ECO:0000256" key="1">
    <source>
        <dbReference type="ARBA" id="ARBA00004167"/>
    </source>
</evidence>
<dbReference type="Pfam" id="PF04357">
    <property type="entry name" value="TamB"/>
    <property type="match status" value="1"/>
</dbReference>
<evidence type="ECO:0000259" key="7">
    <source>
        <dbReference type="Pfam" id="PF04357"/>
    </source>
</evidence>
<comment type="caution">
    <text evidence="8">The sequence shown here is derived from an EMBL/GenBank/DDBJ whole genome shotgun (WGS) entry which is preliminary data.</text>
</comment>
<dbReference type="STRING" id="394096.DB31_6982"/>
<organism evidence="8 9">
    <name type="scientific">Hyalangium minutum</name>
    <dbReference type="NCBI Taxonomy" id="394096"/>
    <lineage>
        <taxon>Bacteria</taxon>
        <taxon>Pseudomonadati</taxon>
        <taxon>Myxococcota</taxon>
        <taxon>Myxococcia</taxon>
        <taxon>Myxococcales</taxon>
        <taxon>Cystobacterineae</taxon>
        <taxon>Archangiaceae</taxon>
        <taxon>Hyalangium</taxon>
    </lineage>
</organism>
<reference evidence="8 9" key="1">
    <citation type="submission" date="2014-04" db="EMBL/GenBank/DDBJ databases">
        <title>Genome assembly of Hyalangium minutum DSM 14724.</title>
        <authorList>
            <person name="Sharma G."/>
            <person name="Subramanian S."/>
        </authorList>
    </citation>
    <scope>NUCLEOTIDE SEQUENCE [LARGE SCALE GENOMIC DNA]</scope>
    <source>
        <strain evidence="8 9">DSM 14724</strain>
    </source>
</reference>
<dbReference type="GO" id="GO:0097347">
    <property type="term" value="C:TAM protein secretion complex"/>
    <property type="evidence" value="ECO:0007669"/>
    <property type="project" value="TreeGrafter"/>
</dbReference>
<dbReference type="PANTHER" id="PTHR36985:SF1">
    <property type="entry name" value="TRANSLOCATION AND ASSEMBLY MODULE SUBUNIT TAMB"/>
    <property type="match status" value="1"/>
</dbReference>
<dbReference type="PANTHER" id="PTHR36985">
    <property type="entry name" value="TRANSLOCATION AND ASSEMBLY MODULE SUBUNIT TAMB"/>
    <property type="match status" value="1"/>
</dbReference>
<feature type="region of interest" description="Disordered" evidence="5">
    <location>
        <begin position="146"/>
        <end position="165"/>
    </location>
</feature>
<evidence type="ECO:0000313" key="9">
    <source>
        <dbReference type="Proteomes" id="UP000028725"/>
    </source>
</evidence>
<evidence type="ECO:0000256" key="4">
    <source>
        <dbReference type="ARBA" id="ARBA00023136"/>
    </source>
</evidence>
<feature type="domain" description="Translocation and assembly module TamB C-terminal" evidence="7">
    <location>
        <begin position="1375"/>
        <end position="1622"/>
    </location>
</feature>
<dbReference type="GO" id="GO:0005886">
    <property type="term" value="C:plasma membrane"/>
    <property type="evidence" value="ECO:0007669"/>
    <property type="project" value="InterPro"/>
</dbReference>
<keyword evidence="3 6" id="KW-1133">Transmembrane helix</keyword>
<feature type="compositionally biased region" description="Basic and acidic residues" evidence="5">
    <location>
        <begin position="149"/>
        <end position="161"/>
    </location>
</feature>
<dbReference type="Proteomes" id="UP000028725">
    <property type="component" value="Unassembled WGS sequence"/>
</dbReference>
<evidence type="ECO:0000256" key="5">
    <source>
        <dbReference type="SAM" id="MobiDB-lite"/>
    </source>
</evidence>
<feature type="transmembrane region" description="Helical" evidence="6">
    <location>
        <begin position="28"/>
        <end position="50"/>
    </location>
</feature>
<keyword evidence="4 6" id="KW-0472">Membrane</keyword>
<evidence type="ECO:0000256" key="3">
    <source>
        <dbReference type="ARBA" id="ARBA00022989"/>
    </source>
</evidence>
<feature type="region of interest" description="Disordered" evidence="5">
    <location>
        <begin position="1292"/>
        <end position="1355"/>
    </location>
</feature>
<keyword evidence="9" id="KW-1185">Reference proteome</keyword>
<dbReference type="OrthoDB" id="5475865at2"/>
<dbReference type="GO" id="GO:0009306">
    <property type="term" value="P:protein secretion"/>
    <property type="evidence" value="ECO:0007669"/>
    <property type="project" value="InterPro"/>
</dbReference>
<feature type="compositionally biased region" description="Polar residues" evidence="5">
    <location>
        <begin position="1301"/>
        <end position="1310"/>
    </location>
</feature>
<name>A0A085WN17_9BACT</name>
<evidence type="ECO:0000313" key="8">
    <source>
        <dbReference type="EMBL" id="KFE69080.1"/>
    </source>
</evidence>
<evidence type="ECO:0000256" key="6">
    <source>
        <dbReference type="SAM" id="Phobius"/>
    </source>
</evidence>
<dbReference type="EMBL" id="JMCB01000005">
    <property type="protein sequence ID" value="KFE69080.1"/>
    <property type="molecule type" value="Genomic_DNA"/>
</dbReference>
<gene>
    <name evidence="8" type="ORF">DB31_6982</name>
</gene>
<evidence type="ECO:0000256" key="2">
    <source>
        <dbReference type="ARBA" id="ARBA00022692"/>
    </source>
</evidence>
<comment type="subcellular location">
    <subcellularLocation>
        <location evidence="1">Membrane</location>
        <topology evidence="1">Single-pass membrane protein</topology>
    </subcellularLocation>
</comment>
<protein>
    <recommendedName>
        <fullName evidence="7">Translocation and assembly module TamB C-terminal domain-containing protein</fullName>
    </recommendedName>
</protein>
<proteinExistence type="predicted"/>
<accession>A0A085WN17</accession>
<dbReference type="PATRIC" id="fig|394096.3.peg.3027"/>